<sequence>MDDPIIDVDEATYLLSRPPSIKGHRELTPLPWLQIMIALSLDACEAITIQSIYPYINQLVSELDIVGGDDRKVGYYAGLIESLFYLTEALTILQWSRISDHIGRKPVMLIGLVASRCICGLLDGNIGVVKSVLGELTDSSNRAEGFALLPVVWAIGATLGPMIGGSLSRPHERFPDLFGGIFWRDHPYFLPCATTASVVFATFAITLLLFKETAPNRKRHPTSTPESPLQSSHAPSAPVALRHILTYPVLLSVSNYMSLAFLKISLNTLLPLFLAMPLAIGGLGFSPATIGYILSLHGAFAGIFQAFYFARIVRRLGARRVFVWGIATFVGIFAALPVIGLYARNCVDAGMDGGESTADGVVWMAIGCVLIMMTFMDMAFGCVFMYVTASAPDAHSLGATNGLSQTTVSITRAVGPAFASSLFSVSVQHNLLHGYAAFAIMATLACAATVLAMQLPDM</sequence>
<dbReference type="GO" id="GO:0016020">
    <property type="term" value="C:membrane"/>
    <property type="evidence" value="ECO:0007669"/>
    <property type="project" value="UniProtKB-SubCell"/>
</dbReference>
<keyword evidence="9" id="KW-1185">Reference proteome</keyword>
<evidence type="ECO:0000256" key="5">
    <source>
        <dbReference type="ARBA" id="ARBA00023136"/>
    </source>
</evidence>
<dbReference type="PROSITE" id="PS50850">
    <property type="entry name" value="MFS"/>
    <property type="match status" value="1"/>
</dbReference>
<dbReference type="Gene3D" id="1.20.1250.20">
    <property type="entry name" value="MFS general substrate transporter like domains"/>
    <property type="match status" value="1"/>
</dbReference>
<dbReference type="InParanoid" id="A0A369JU97"/>
<comment type="caution">
    <text evidence="8">The sequence shown here is derived from an EMBL/GenBank/DDBJ whole genome shotgun (WGS) entry which is preliminary data.</text>
</comment>
<feature type="transmembrane region" description="Helical" evidence="6">
    <location>
        <begin position="363"/>
        <end position="387"/>
    </location>
</feature>
<protein>
    <submittedName>
        <fullName evidence="8">Efflux pump azaL</fullName>
    </submittedName>
</protein>
<keyword evidence="2" id="KW-0813">Transport</keyword>
<reference evidence="8" key="1">
    <citation type="submission" date="2018-04" db="EMBL/GenBank/DDBJ databases">
        <title>Whole genome sequencing of Hypsizygus marmoreus.</title>
        <authorList>
            <person name="Choi I.-G."/>
            <person name="Min B."/>
            <person name="Kim J.-G."/>
            <person name="Kim S."/>
            <person name="Oh Y.-L."/>
            <person name="Kong W.-S."/>
            <person name="Park H."/>
            <person name="Jeong J."/>
            <person name="Song E.-S."/>
        </authorList>
    </citation>
    <scope>NUCLEOTIDE SEQUENCE [LARGE SCALE GENOMIC DNA]</scope>
    <source>
        <strain evidence="8">51987-8</strain>
    </source>
</reference>
<organism evidence="8 9">
    <name type="scientific">Hypsizygus marmoreus</name>
    <name type="common">White beech mushroom</name>
    <name type="synonym">Agaricus marmoreus</name>
    <dbReference type="NCBI Taxonomy" id="39966"/>
    <lineage>
        <taxon>Eukaryota</taxon>
        <taxon>Fungi</taxon>
        <taxon>Dikarya</taxon>
        <taxon>Basidiomycota</taxon>
        <taxon>Agaricomycotina</taxon>
        <taxon>Agaricomycetes</taxon>
        <taxon>Agaricomycetidae</taxon>
        <taxon>Agaricales</taxon>
        <taxon>Tricholomatineae</taxon>
        <taxon>Lyophyllaceae</taxon>
        <taxon>Hypsizygus</taxon>
    </lineage>
</organism>
<evidence type="ECO:0000256" key="3">
    <source>
        <dbReference type="ARBA" id="ARBA00022692"/>
    </source>
</evidence>
<feature type="transmembrane region" description="Helical" evidence="6">
    <location>
        <begin position="188"/>
        <end position="210"/>
    </location>
</feature>
<keyword evidence="4 6" id="KW-1133">Transmembrane helix</keyword>
<feature type="domain" description="Major facilitator superfamily (MFS) profile" evidence="7">
    <location>
        <begin position="1"/>
        <end position="458"/>
    </location>
</feature>
<feature type="transmembrane region" description="Helical" evidence="6">
    <location>
        <begin position="269"/>
        <end position="286"/>
    </location>
</feature>
<name>A0A369JU97_HYPMA</name>
<evidence type="ECO:0000256" key="1">
    <source>
        <dbReference type="ARBA" id="ARBA00004141"/>
    </source>
</evidence>
<evidence type="ECO:0000256" key="2">
    <source>
        <dbReference type="ARBA" id="ARBA00022448"/>
    </source>
</evidence>
<keyword evidence="5 6" id="KW-0472">Membrane</keyword>
<dbReference type="PANTHER" id="PTHR23504:SF15">
    <property type="entry name" value="MAJOR FACILITATOR SUPERFAMILY (MFS) PROFILE DOMAIN-CONTAINING PROTEIN"/>
    <property type="match status" value="1"/>
</dbReference>
<gene>
    <name evidence="8" type="primary">azaL_1</name>
    <name evidence="8" type="ORF">Hypma_006360</name>
</gene>
<feature type="transmembrane region" description="Helical" evidence="6">
    <location>
        <begin position="146"/>
        <end position="167"/>
    </location>
</feature>
<dbReference type="Pfam" id="PF07690">
    <property type="entry name" value="MFS_1"/>
    <property type="match status" value="1"/>
</dbReference>
<accession>A0A369JU97</accession>
<evidence type="ECO:0000313" key="8">
    <source>
        <dbReference type="EMBL" id="RDB25899.1"/>
    </source>
</evidence>
<dbReference type="AlphaFoldDB" id="A0A369JU97"/>
<keyword evidence="3 6" id="KW-0812">Transmembrane</keyword>
<evidence type="ECO:0000256" key="4">
    <source>
        <dbReference type="ARBA" id="ARBA00022989"/>
    </source>
</evidence>
<dbReference type="InterPro" id="IPR011701">
    <property type="entry name" value="MFS"/>
</dbReference>
<dbReference type="Proteomes" id="UP000076154">
    <property type="component" value="Unassembled WGS sequence"/>
</dbReference>
<proteinExistence type="predicted"/>
<evidence type="ECO:0000313" key="9">
    <source>
        <dbReference type="Proteomes" id="UP000076154"/>
    </source>
</evidence>
<dbReference type="GO" id="GO:0022857">
    <property type="term" value="F:transmembrane transporter activity"/>
    <property type="evidence" value="ECO:0007669"/>
    <property type="project" value="InterPro"/>
</dbReference>
<comment type="subcellular location">
    <subcellularLocation>
        <location evidence="1">Membrane</location>
        <topology evidence="1">Multi-pass membrane protein</topology>
    </subcellularLocation>
</comment>
<dbReference type="PANTHER" id="PTHR23504">
    <property type="entry name" value="MAJOR FACILITATOR SUPERFAMILY DOMAIN-CONTAINING PROTEIN 10"/>
    <property type="match status" value="1"/>
</dbReference>
<evidence type="ECO:0000259" key="7">
    <source>
        <dbReference type="PROSITE" id="PS50850"/>
    </source>
</evidence>
<dbReference type="InterPro" id="IPR036259">
    <property type="entry name" value="MFS_trans_sf"/>
</dbReference>
<feature type="transmembrane region" description="Helical" evidence="6">
    <location>
        <begin position="435"/>
        <end position="455"/>
    </location>
</feature>
<evidence type="ECO:0000256" key="6">
    <source>
        <dbReference type="SAM" id="Phobius"/>
    </source>
</evidence>
<dbReference type="SUPFAM" id="SSF103473">
    <property type="entry name" value="MFS general substrate transporter"/>
    <property type="match status" value="1"/>
</dbReference>
<dbReference type="EMBL" id="LUEZ02000040">
    <property type="protein sequence ID" value="RDB25899.1"/>
    <property type="molecule type" value="Genomic_DNA"/>
</dbReference>
<feature type="transmembrane region" description="Helical" evidence="6">
    <location>
        <begin position="322"/>
        <end position="343"/>
    </location>
</feature>
<dbReference type="InterPro" id="IPR020846">
    <property type="entry name" value="MFS_dom"/>
</dbReference>
<feature type="transmembrane region" description="Helical" evidence="6">
    <location>
        <begin position="292"/>
        <end position="310"/>
    </location>
</feature>
<dbReference type="OrthoDB" id="419616at2759"/>